<dbReference type="Proteomes" id="UP000615446">
    <property type="component" value="Unassembled WGS sequence"/>
</dbReference>
<dbReference type="EMBL" id="BEXD01001124">
    <property type="protein sequence ID" value="GBB92461.1"/>
    <property type="molecule type" value="Genomic_DNA"/>
</dbReference>
<evidence type="ECO:0000313" key="1">
    <source>
        <dbReference type="EMBL" id="GBB92461.1"/>
    </source>
</evidence>
<gene>
    <name evidence="2" type="ORF">RCL2_001361800</name>
    <name evidence="1" type="ORF">RclHR1_20090002</name>
</gene>
<keyword evidence="3" id="KW-1185">Reference proteome</keyword>
<protein>
    <submittedName>
        <fullName evidence="1">Uncharacterized protein</fullName>
    </submittedName>
</protein>
<reference evidence="2" key="2">
    <citation type="submission" date="2019-10" db="EMBL/GenBank/DDBJ databases">
        <title>Conservation and host-specific expression of non-tandemly repeated heterogenous ribosome RNA gene in arbuscular mycorrhizal fungi.</title>
        <authorList>
            <person name="Maeda T."/>
            <person name="Kobayashi Y."/>
            <person name="Nakagawa T."/>
            <person name="Ezawa T."/>
            <person name="Yamaguchi K."/>
            <person name="Bino T."/>
            <person name="Nishimoto Y."/>
            <person name="Shigenobu S."/>
            <person name="Kawaguchi M."/>
        </authorList>
    </citation>
    <scope>NUCLEOTIDE SEQUENCE</scope>
    <source>
        <strain evidence="2">HR1</strain>
    </source>
</reference>
<dbReference type="EMBL" id="BLAL01000160">
    <property type="protein sequence ID" value="GES86563.1"/>
    <property type="molecule type" value="Genomic_DNA"/>
</dbReference>
<reference evidence="1 3" key="1">
    <citation type="submission" date="2017-11" db="EMBL/GenBank/DDBJ databases">
        <title>The genome of Rhizophagus clarus HR1 reveals common genetic basis of auxotrophy among arbuscular mycorrhizal fungi.</title>
        <authorList>
            <person name="Kobayashi Y."/>
        </authorList>
    </citation>
    <scope>NUCLEOTIDE SEQUENCE [LARGE SCALE GENOMIC DNA]</scope>
    <source>
        <strain evidence="1 3">HR1</strain>
    </source>
</reference>
<evidence type="ECO:0000313" key="2">
    <source>
        <dbReference type="EMBL" id="GES86563.1"/>
    </source>
</evidence>
<sequence>MFLEYYINIVQGILRKNPSALPYIPTRDKIAARDRRLNPPKLLITNRQDLTDFDPIPKELLNDDRKAKLAEIMDFIHQHRLFNKKRTVEYPPGLPHLWSFVNKAIKAHRQQSRVQLEQQKEFSD</sequence>
<organism evidence="1 3">
    <name type="scientific">Rhizophagus clarus</name>
    <dbReference type="NCBI Taxonomy" id="94130"/>
    <lineage>
        <taxon>Eukaryota</taxon>
        <taxon>Fungi</taxon>
        <taxon>Fungi incertae sedis</taxon>
        <taxon>Mucoromycota</taxon>
        <taxon>Glomeromycotina</taxon>
        <taxon>Glomeromycetes</taxon>
        <taxon>Glomerales</taxon>
        <taxon>Glomeraceae</taxon>
        <taxon>Rhizophagus</taxon>
    </lineage>
</organism>
<evidence type="ECO:0000313" key="3">
    <source>
        <dbReference type="Proteomes" id="UP000247702"/>
    </source>
</evidence>
<name>A0A2Z6R660_9GLOM</name>
<comment type="caution">
    <text evidence="1">The sequence shown here is derived from an EMBL/GenBank/DDBJ whole genome shotgun (WGS) entry which is preliminary data.</text>
</comment>
<proteinExistence type="predicted"/>
<dbReference type="Proteomes" id="UP000247702">
    <property type="component" value="Unassembled WGS sequence"/>
</dbReference>
<accession>A0A2Z6R660</accession>
<dbReference type="AlphaFoldDB" id="A0A2Z6R660"/>